<keyword evidence="2" id="KW-0812">Transmembrane</keyword>
<sequence>MRRTAGASAHGEPGRVISLQGADVSGVGTPGDDGQRPWSVRPGGPGTPGQPQHAWDPFPSHAQGSQGQPPRQQPQQPFAQPPSQAQQPAGQQQFGGAGGSSGPDWSRLAEERDSAARRRRLMFAVGGTVLGLALVGGVVAAAMTLSGGDDDKKAGPGASGGPSAATFAPEKPTFRPAPTVPAPPPARAVLADPALDTAPFTVESLFPNQKFTVNGRQYSVAAGKLDNTCSDGTDAKLGPAARDQQCTQLIRLAVIGPNGVLSTAAVASFPAEDKALAVKNGKDGGELLPLAGPGVKVLDAKKQKHGKLRNSVGRYALFTLDWYADGKDPVGDDKTMAQAQDDVDKFLWNSLTARGEAISKQIDDENRRKALEQIQG</sequence>
<gene>
    <name evidence="3" type="ORF">EHYA_01529</name>
</gene>
<keyword evidence="4" id="KW-1185">Reference proteome</keyword>
<keyword evidence="2" id="KW-1133">Transmembrane helix</keyword>
<dbReference type="EMBL" id="BIFH01000015">
    <property type="protein sequence ID" value="GCD93877.1"/>
    <property type="molecule type" value="Genomic_DNA"/>
</dbReference>
<keyword evidence="2" id="KW-0472">Membrane</keyword>
<reference evidence="3 4" key="1">
    <citation type="submission" date="2018-12" db="EMBL/GenBank/DDBJ databases">
        <title>Draft genome sequence of Embleya hyalina NBRC 13850T.</title>
        <authorList>
            <person name="Komaki H."/>
            <person name="Hosoyama A."/>
            <person name="Kimura A."/>
            <person name="Ichikawa N."/>
            <person name="Tamura T."/>
        </authorList>
    </citation>
    <scope>NUCLEOTIDE SEQUENCE [LARGE SCALE GENOMIC DNA]</scope>
    <source>
        <strain evidence="3 4">NBRC 13850</strain>
    </source>
</reference>
<protein>
    <submittedName>
        <fullName evidence="3">Uncharacterized protein</fullName>
    </submittedName>
</protein>
<dbReference type="AlphaFoldDB" id="A0A401YH23"/>
<evidence type="ECO:0000313" key="4">
    <source>
        <dbReference type="Proteomes" id="UP000286931"/>
    </source>
</evidence>
<feature type="compositionally biased region" description="Low complexity" evidence="1">
    <location>
        <begin position="62"/>
        <end position="92"/>
    </location>
</feature>
<accession>A0A401YH23</accession>
<comment type="caution">
    <text evidence="3">The sequence shown here is derived from an EMBL/GenBank/DDBJ whole genome shotgun (WGS) entry which is preliminary data.</text>
</comment>
<evidence type="ECO:0000256" key="1">
    <source>
        <dbReference type="SAM" id="MobiDB-lite"/>
    </source>
</evidence>
<feature type="region of interest" description="Disordered" evidence="1">
    <location>
        <begin position="1"/>
        <end position="112"/>
    </location>
</feature>
<organism evidence="3 4">
    <name type="scientific">Embleya hyalina</name>
    <dbReference type="NCBI Taxonomy" id="516124"/>
    <lineage>
        <taxon>Bacteria</taxon>
        <taxon>Bacillati</taxon>
        <taxon>Actinomycetota</taxon>
        <taxon>Actinomycetes</taxon>
        <taxon>Kitasatosporales</taxon>
        <taxon>Streptomycetaceae</taxon>
        <taxon>Embleya</taxon>
    </lineage>
</organism>
<name>A0A401YH23_9ACTN</name>
<evidence type="ECO:0000313" key="3">
    <source>
        <dbReference type="EMBL" id="GCD93877.1"/>
    </source>
</evidence>
<feature type="region of interest" description="Disordered" evidence="1">
    <location>
        <begin position="148"/>
        <end position="182"/>
    </location>
</feature>
<proteinExistence type="predicted"/>
<evidence type="ECO:0000256" key="2">
    <source>
        <dbReference type="SAM" id="Phobius"/>
    </source>
</evidence>
<feature type="transmembrane region" description="Helical" evidence="2">
    <location>
        <begin position="121"/>
        <end position="143"/>
    </location>
</feature>
<dbReference type="Proteomes" id="UP000286931">
    <property type="component" value="Unassembled WGS sequence"/>
</dbReference>